<dbReference type="GO" id="GO:0006313">
    <property type="term" value="P:DNA transposition"/>
    <property type="evidence" value="ECO:0007669"/>
    <property type="project" value="InterPro"/>
</dbReference>
<accession>A0A1W1D0C0</accession>
<organism evidence="1">
    <name type="scientific">hydrothermal vent metagenome</name>
    <dbReference type="NCBI Taxonomy" id="652676"/>
    <lineage>
        <taxon>unclassified sequences</taxon>
        <taxon>metagenomes</taxon>
        <taxon>ecological metagenomes</taxon>
    </lineage>
</organism>
<dbReference type="Gene3D" id="3.30.70.1290">
    <property type="entry name" value="Transposase IS200-like"/>
    <property type="match status" value="1"/>
</dbReference>
<dbReference type="GO" id="GO:0004803">
    <property type="term" value="F:transposase activity"/>
    <property type="evidence" value="ECO:0007669"/>
    <property type="project" value="InterPro"/>
</dbReference>
<protein>
    <recommendedName>
        <fullName evidence="2">Transposase IS200-like domain-containing protein</fullName>
    </recommendedName>
</protein>
<dbReference type="EMBL" id="FPHM01000251">
    <property type="protein sequence ID" value="SFV71443.1"/>
    <property type="molecule type" value="Genomic_DNA"/>
</dbReference>
<gene>
    <name evidence="1" type="ORF">MNB_SV-13-1407</name>
</gene>
<name>A0A1W1D0C0_9ZZZZ</name>
<reference evidence="1" key="1">
    <citation type="submission" date="2016-10" db="EMBL/GenBank/DDBJ databases">
        <authorList>
            <person name="de Groot N.N."/>
        </authorList>
    </citation>
    <scope>NUCLEOTIDE SEQUENCE</scope>
</reference>
<evidence type="ECO:0008006" key="2">
    <source>
        <dbReference type="Google" id="ProtNLM"/>
    </source>
</evidence>
<sequence>MTICEHGHHHYFSKIIDGVLYLNDVGQMIKKLWLTLPQRFATITLHEFVIMPNHFHAILEMHSDNAYLLGEIIGTFKSLTTFEYTLGVKNHGWKPLTKNYGNAIIMNILSVIIHPIYNYHNISKTTP</sequence>
<proteinExistence type="predicted"/>
<evidence type="ECO:0000313" key="1">
    <source>
        <dbReference type="EMBL" id="SFV71443.1"/>
    </source>
</evidence>
<dbReference type="AlphaFoldDB" id="A0A1W1D0C0"/>
<dbReference type="InterPro" id="IPR036515">
    <property type="entry name" value="Transposase_17_sf"/>
</dbReference>
<dbReference type="SUPFAM" id="SSF143422">
    <property type="entry name" value="Transposase IS200-like"/>
    <property type="match status" value="1"/>
</dbReference>
<dbReference type="GO" id="GO:0003677">
    <property type="term" value="F:DNA binding"/>
    <property type="evidence" value="ECO:0007669"/>
    <property type="project" value="InterPro"/>
</dbReference>